<dbReference type="Gene3D" id="3.40.630.10">
    <property type="entry name" value="Zn peptidases"/>
    <property type="match status" value="1"/>
</dbReference>
<keyword evidence="5" id="KW-0378">Hydrolase</keyword>
<dbReference type="Pfam" id="PF04389">
    <property type="entry name" value="Peptidase_M28"/>
    <property type="match status" value="1"/>
</dbReference>
<dbReference type="GO" id="GO:0008235">
    <property type="term" value="F:metalloexopeptidase activity"/>
    <property type="evidence" value="ECO:0007669"/>
    <property type="project" value="InterPro"/>
</dbReference>
<dbReference type="GO" id="GO:0006508">
    <property type="term" value="P:proteolysis"/>
    <property type="evidence" value="ECO:0007669"/>
    <property type="project" value="InterPro"/>
</dbReference>
<dbReference type="InterPro" id="IPR045175">
    <property type="entry name" value="M28_fam"/>
</dbReference>
<dbReference type="SUPFAM" id="SSF53187">
    <property type="entry name" value="Zn-dependent exopeptidases"/>
    <property type="match status" value="1"/>
</dbReference>
<evidence type="ECO:0000256" key="1">
    <source>
        <dbReference type="ARBA" id="ARBA00004613"/>
    </source>
</evidence>
<name>A0A221V2M1_9FLAO</name>
<dbReference type="EMBL" id="CP022515">
    <property type="protein sequence ID" value="ASO07628.1"/>
    <property type="molecule type" value="Genomic_DNA"/>
</dbReference>
<evidence type="ECO:0000256" key="2">
    <source>
        <dbReference type="ARBA" id="ARBA00022525"/>
    </source>
</evidence>
<dbReference type="EC" id="3.4.11.10" evidence="5"/>
<dbReference type="GO" id="GO:0005576">
    <property type="term" value="C:extracellular region"/>
    <property type="evidence" value="ECO:0007669"/>
    <property type="project" value="UniProtKB-SubCell"/>
</dbReference>
<dbReference type="InterPro" id="IPR036116">
    <property type="entry name" value="FN3_sf"/>
</dbReference>
<evidence type="ECO:0000313" key="6">
    <source>
        <dbReference type="Proteomes" id="UP000204551"/>
    </source>
</evidence>
<dbReference type="STRING" id="616991.GCA_000733925_02411"/>
<reference evidence="5 6" key="1">
    <citation type="submission" date="2017-07" db="EMBL/GenBank/DDBJ databases">
        <title>Genome Sequence of Arenibacter algicola Strain SMS7 Isolated from a culture of the Diatom Skeletonema marinoi.</title>
        <authorList>
            <person name="Topel M."/>
            <person name="Pinder M.I.M."/>
            <person name="Johansson O.N."/>
            <person name="Kourtchenko O."/>
            <person name="Godhe A."/>
            <person name="Clarke A.K."/>
        </authorList>
    </citation>
    <scope>NUCLEOTIDE SEQUENCE [LARGE SCALE GENOMIC DNA]</scope>
    <source>
        <strain evidence="5 6">SMS7</strain>
    </source>
</reference>
<dbReference type="Gene3D" id="2.60.40.10">
    <property type="entry name" value="Immunoglobulins"/>
    <property type="match status" value="1"/>
</dbReference>
<evidence type="ECO:0000259" key="4">
    <source>
        <dbReference type="Pfam" id="PF04389"/>
    </source>
</evidence>
<dbReference type="GO" id="GO:0004177">
    <property type="term" value="F:aminopeptidase activity"/>
    <property type="evidence" value="ECO:0007669"/>
    <property type="project" value="UniProtKB-KW"/>
</dbReference>
<keyword evidence="2" id="KW-0964">Secreted</keyword>
<dbReference type="RefSeq" id="WP_093979853.1">
    <property type="nucleotide sequence ID" value="NZ_CP022515.1"/>
</dbReference>
<keyword evidence="3" id="KW-0482">Metalloprotease</keyword>
<dbReference type="Proteomes" id="UP000204551">
    <property type="component" value="Chromosome"/>
</dbReference>
<protein>
    <submittedName>
        <fullName evidence="5">Bacterial leucyl aminopeptidase</fullName>
        <ecNumber evidence="5">3.4.11.10</ecNumber>
    </submittedName>
</protein>
<dbReference type="InterPro" id="IPR007484">
    <property type="entry name" value="Peptidase_M28"/>
</dbReference>
<dbReference type="KEGG" id="aalg:AREALGSMS7_04226"/>
<sequence>MHKFVIACIFLFSVCLIGQTDQRIYDIMNKVSAERIKKDVTTLVNFGTRHTLSDTVSNTRGIGAARRWIKSEFDRISEKCNDCLEVSYQRDLVKKEESNRIQKDVWVVNVVAIQRGTTYPDRYIIMSGDIDSRVSDANNYTSDSPGANDNASGMAGTIEAARVLSNYKFENSIIYLGLSGEEQGLFGGQGLVKSAKEKGWDIIGIFNNDMIGNIKGGDGIISNTDFRIFSEPVPPTETERERNMRRFYGGEVDGISRQLARYVYKNVKTYMPEMNPMMIYRLDRFGRGGHHRPFNDAGYAGIRIMEAHENYTQQHQDIRVENGIAYGDVLEHVNFDYAKKLTSVNAINLASLAWAPPAPEEVKIGGIVEPSAKFQWSKVPGATGYKIYWRDTTSPTWDHSRFVGDVSEFTLEGVVLDNFFFGVTAVGKDGFESVVVFPNAILR</sequence>
<dbReference type="InterPro" id="IPR003961">
    <property type="entry name" value="FN3_dom"/>
</dbReference>
<evidence type="ECO:0000313" key="5">
    <source>
        <dbReference type="EMBL" id="ASO07628.1"/>
    </source>
</evidence>
<gene>
    <name evidence="5" type="ORF">AREALGSMS7_04226</name>
</gene>
<accession>A0A221V2M1</accession>
<dbReference type="PANTHER" id="PTHR12147:SF26">
    <property type="entry name" value="PEPTIDASE M28 DOMAIN-CONTAINING PROTEIN"/>
    <property type="match status" value="1"/>
</dbReference>
<dbReference type="eggNOG" id="COG2234">
    <property type="taxonomic scope" value="Bacteria"/>
</dbReference>
<dbReference type="PANTHER" id="PTHR12147">
    <property type="entry name" value="METALLOPEPTIDASE M28 FAMILY MEMBER"/>
    <property type="match status" value="1"/>
</dbReference>
<dbReference type="InterPro" id="IPR013783">
    <property type="entry name" value="Ig-like_fold"/>
</dbReference>
<keyword evidence="5" id="KW-0645">Protease</keyword>
<dbReference type="CDD" id="cd00063">
    <property type="entry name" value="FN3"/>
    <property type="match status" value="1"/>
</dbReference>
<dbReference type="SUPFAM" id="SSF49265">
    <property type="entry name" value="Fibronectin type III"/>
    <property type="match status" value="1"/>
</dbReference>
<comment type="subcellular location">
    <subcellularLocation>
        <location evidence="1">Secreted</location>
    </subcellularLocation>
</comment>
<dbReference type="AlphaFoldDB" id="A0A221V2M1"/>
<organism evidence="5 6">
    <name type="scientific">Arenibacter algicola</name>
    <dbReference type="NCBI Taxonomy" id="616991"/>
    <lineage>
        <taxon>Bacteria</taxon>
        <taxon>Pseudomonadati</taxon>
        <taxon>Bacteroidota</taxon>
        <taxon>Flavobacteriia</taxon>
        <taxon>Flavobacteriales</taxon>
        <taxon>Flavobacteriaceae</taxon>
        <taxon>Arenibacter</taxon>
    </lineage>
</organism>
<keyword evidence="5" id="KW-0031">Aminopeptidase</keyword>
<evidence type="ECO:0000256" key="3">
    <source>
        <dbReference type="ARBA" id="ARBA00023049"/>
    </source>
</evidence>
<feature type="domain" description="Peptidase M28" evidence="4">
    <location>
        <begin position="109"/>
        <end position="305"/>
    </location>
</feature>
<proteinExistence type="predicted"/>